<keyword evidence="3 5" id="KW-1133">Transmembrane helix</keyword>
<gene>
    <name evidence="6" type="ORF">EOD39_2225</name>
</gene>
<evidence type="ECO:0000256" key="3">
    <source>
        <dbReference type="ARBA" id="ARBA00022989"/>
    </source>
</evidence>
<dbReference type="Pfam" id="PF04193">
    <property type="entry name" value="PQ-loop"/>
    <property type="match status" value="1"/>
</dbReference>
<proteinExistence type="predicted"/>
<dbReference type="GO" id="GO:0016020">
    <property type="term" value="C:membrane"/>
    <property type="evidence" value="ECO:0007669"/>
    <property type="project" value="UniProtKB-SubCell"/>
</dbReference>
<evidence type="ECO:0000256" key="4">
    <source>
        <dbReference type="ARBA" id="ARBA00023136"/>
    </source>
</evidence>
<organism evidence="6 7">
    <name type="scientific">Acipenser ruthenus</name>
    <name type="common">Sterlet sturgeon</name>
    <dbReference type="NCBI Taxonomy" id="7906"/>
    <lineage>
        <taxon>Eukaryota</taxon>
        <taxon>Metazoa</taxon>
        <taxon>Chordata</taxon>
        <taxon>Craniata</taxon>
        <taxon>Vertebrata</taxon>
        <taxon>Euteleostomi</taxon>
        <taxon>Actinopterygii</taxon>
        <taxon>Chondrostei</taxon>
        <taxon>Acipenseriformes</taxon>
        <taxon>Acipenseridae</taxon>
        <taxon>Acipenser</taxon>
    </lineage>
</organism>
<evidence type="ECO:0000313" key="6">
    <source>
        <dbReference type="EMBL" id="RXM29610.1"/>
    </source>
</evidence>
<comment type="caution">
    <text evidence="6">The sequence shown here is derived from an EMBL/GenBank/DDBJ whole genome shotgun (WGS) entry which is preliminary data.</text>
</comment>
<evidence type="ECO:0000256" key="5">
    <source>
        <dbReference type="SAM" id="Phobius"/>
    </source>
</evidence>
<dbReference type="InterPro" id="IPR006603">
    <property type="entry name" value="PQ-loop_rpt"/>
</dbReference>
<evidence type="ECO:0000256" key="2">
    <source>
        <dbReference type="ARBA" id="ARBA00022692"/>
    </source>
</evidence>
<name>A0A444U383_ACIRT</name>
<evidence type="ECO:0000313" key="7">
    <source>
        <dbReference type="Proteomes" id="UP000289886"/>
    </source>
</evidence>
<dbReference type="Proteomes" id="UP000289886">
    <property type="component" value="Unassembled WGS sequence"/>
</dbReference>
<sequence>MSADLVLHFANFSTLFVCLVLKFPQVFALVSAKSSRGISLKSLLLELTGGGQMCHDSGTTNLAYDIRQDHLGVLLAEGNSNPSEQVKANTSISGQQTITSMRKANYPAN</sequence>
<dbReference type="EMBL" id="SCEB01215425">
    <property type="protein sequence ID" value="RXM29610.1"/>
    <property type="molecule type" value="Genomic_DNA"/>
</dbReference>
<accession>A0A444U383</accession>
<feature type="transmembrane region" description="Helical" evidence="5">
    <location>
        <begin position="12"/>
        <end position="32"/>
    </location>
</feature>
<reference evidence="6 7" key="1">
    <citation type="submission" date="2019-01" db="EMBL/GenBank/DDBJ databases">
        <title>Draft Genome and Complete Hox-Cluster Characterization of the Sterlet Sturgeon (Acipenser ruthenus).</title>
        <authorList>
            <person name="Wei Q."/>
        </authorList>
    </citation>
    <scope>NUCLEOTIDE SEQUENCE [LARGE SCALE GENOMIC DNA]</scope>
    <source>
        <strain evidence="6">WHYD16114868_AA</strain>
        <tissue evidence="6">Blood</tissue>
    </source>
</reference>
<dbReference type="AlphaFoldDB" id="A0A444U383"/>
<keyword evidence="2 5" id="KW-0812">Transmembrane</keyword>
<keyword evidence="7" id="KW-1185">Reference proteome</keyword>
<keyword evidence="4 5" id="KW-0472">Membrane</keyword>
<evidence type="ECO:0000256" key="1">
    <source>
        <dbReference type="ARBA" id="ARBA00004141"/>
    </source>
</evidence>
<protein>
    <submittedName>
        <fullName evidence="6">PQ-loop repeat-containing protein 3</fullName>
    </submittedName>
</protein>
<comment type="subcellular location">
    <subcellularLocation>
        <location evidence="1">Membrane</location>
        <topology evidence="1">Multi-pass membrane protein</topology>
    </subcellularLocation>
</comment>